<evidence type="ECO:0000313" key="3">
    <source>
        <dbReference type="EMBL" id="MFC4358994.1"/>
    </source>
</evidence>
<proteinExistence type="predicted"/>
<dbReference type="InterPro" id="IPR036388">
    <property type="entry name" value="WH-like_DNA-bd_sf"/>
</dbReference>
<protein>
    <recommendedName>
        <fullName evidence="2">DUF7344 domain-containing protein</fullName>
    </recommendedName>
</protein>
<dbReference type="Gene3D" id="1.10.10.10">
    <property type="entry name" value="Winged helix-like DNA-binding domain superfamily/Winged helix DNA-binding domain"/>
    <property type="match status" value="1"/>
</dbReference>
<organism evidence="3 4">
    <name type="scientific">Halobium salinum</name>
    <dbReference type="NCBI Taxonomy" id="1364940"/>
    <lineage>
        <taxon>Archaea</taxon>
        <taxon>Methanobacteriati</taxon>
        <taxon>Methanobacteriota</taxon>
        <taxon>Stenosarchaea group</taxon>
        <taxon>Halobacteria</taxon>
        <taxon>Halobacteriales</taxon>
        <taxon>Haloferacaceae</taxon>
        <taxon>Halobium</taxon>
    </lineage>
</organism>
<dbReference type="Proteomes" id="UP001595921">
    <property type="component" value="Unassembled WGS sequence"/>
</dbReference>
<dbReference type="Pfam" id="PF24035">
    <property type="entry name" value="DUF7344"/>
    <property type="match status" value="1"/>
</dbReference>
<feature type="region of interest" description="Disordered" evidence="1">
    <location>
        <begin position="1"/>
        <end position="39"/>
    </location>
</feature>
<accession>A0ABD5PE64</accession>
<comment type="caution">
    <text evidence="3">The sequence shown here is derived from an EMBL/GenBank/DDBJ whole genome shotgun (WGS) entry which is preliminary data.</text>
</comment>
<gene>
    <name evidence="3" type="ORF">ACFO0N_13680</name>
</gene>
<evidence type="ECO:0000256" key="1">
    <source>
        <dbReference type="SAM" id="MobiDB-lite"/>
    </source>
</evidence>
<dbReference type="AlphaFoldDB" id="A0ABD5PE64"/>
<feature type="domain" description="DUF7344" evidence="2">
    <location>
        <begin position="44"/>
        <end position="120"/>
    </location>
</feature>
<evidence type="ECO:0000313" key="4">
    <source>
        <dbReference type="Proteomes" id="UP001595921"/>
    </source>
</evidence>
<dbReference type="InterPro" id="IPR055768">
    <property type="entry name" value="DUF7344"/>
</dbReference>
<dbReference type="EMBL" id="JBHSDS010000007">
    <property type="protein sequence ID" value="MFC4358994.1"/>
    <property type="molecule type" value="Genomic_DNA"/>
</dbReference>
<reference evidence="3 4" key="1">
    <citation type="journal article" date="2019" name="Int. J. Syst. Evol. Microbiol.">
        <title>The Global Catalogue of Microorganisms (GCM) 10K type strain sequencing project: providing services to taxonomists for standard genome sequencing and annotation.</title>
        <authorList>
            <consortium name="The Broad Institute Genomics Platform"/>
            <consortium name="The Broad Institute Genome Sequencing Center for Infectious Disease"/>
            <person name="Wu L."/>
            <person name="Ma J."/>
        </authorList>
    </citation>
    <scope>NUCLEOTIDE SEQUENCE [LARGE SCALE GENOMIC DNA]</scope>
    <source>
        <strain evidence="3 4">CGMCC 1.12553</strain>
    </source>
</reference>
<keyword evidence="4" id="KW-1185">Reference proteome</keyword>
<dbReference type="RefSeq" id="WP_267619997.1">
    <property type="nucleotide sequence ID" value="NZ_JAODIW010000004.1"/>
</dbReference>
<name>A0ABD5PE64_9EURY</name>
<evidence type="ECO:0000259" key="2">
    <source>
        <dbReference type="Pfam" id="PF24035"/>
    </source>
</evidence>
<sequence length="204" mass="21302">MCRNALLVSAVGQPSASRGDGDAPPDEPRANTDPPDPITRDEAFDLLANGRRRRVVELLCEADGEVALSTVAERLAAAETDSQEDADGRYKSVYVSLQQTHLPKLENAGILDYDEDGRSVTAGPALSELRSYVEDDEPTTESTRRTDVPAAVCALGVALFGAKTLGVPGLDAVPSDPLATVVLLVALAAVLAVDRFGAADGDSA</sequence>